<dbReference type="PANTHER" id="PTHR36074:SF1">
    <property type="entry name" value="ISOPENTENYL-DIPHOSPHATE DELTA-ISOMERASE"/>
    <property type="match status" value="1"/>
</dbReference>
<comment type="caution">
    <text evidence="1">The sequence shown here is derived from an EMBL/GenBank/DDBJ whole genome shotgun (WGS) entry which is preliminary data.</text>
</comment>
<sequence>MAGIALLLDALKKNPSIVTSKSFHSYGLFSASIAASAAAASRVKLTLAFCVFSDGVNSVAFADAGTDTDWEWENYVSKFRKATEKLFQHELAIKYSIKEYPVKLKSLYSAFEPKAFGMTTLRAFLMYYLPLLEPRRITDEDEDEEDYLDDDLAQEPKDLVVPFKKSVKQIAREVTISTTRRILERLAVHYVSRRMAWKLLKDLPVSARRKAARGMPNLEFFCRVSRTTFRGHLLGITAAWLVQVGLDICRCCSFLITNKPGEGEKIDKAELMRLIGEKICITTVKCGASLVFASIGAGIGASFHPSIGQWIGCAVGDVAGSFVVTLCLVKILD</sequence>
<dbReference type="EMBL" id="JAJJMA010332210">
    <property type="protein sequence ID" value="MCL7050835.1"/>
    <property type="molecule type" value="Genomic_DNA"/>
</dbReference>
<accession>A0AA42B495</accession>
<proteinExistence type="predicted"/>
<protein>
    <submittedName>
        <fullName evidence="1">Uncharacterized protein</fullName>
    </submittedName>
</protein>
<evidence type="ECO:0000313" key="1">
    <source>
        <dbReference type="EMBL" id="MCL7050835.1"/>
    </source>
</evidence>
<keyword evidence="2" id="KW-1185">Reference proteome</keyword>
<dbReference type="PANTHER" id="PTHR36074">
    <property type="entry name" value="ISOPENTENYL-DIPHOSPHATE DELTA-ISOMERASE"/>
    <property type="match status" value="1"/>
</dbReference>
<organism evidence="1 2">
    <name type="scientific">Papaver nudicaule</name>
    <name type="common">Iceland poppy</name>
    <dbReference type="NCBI Taxonomy" id="74823"/>
    <lineage>
        <taxon>Eukaryota</taxon>
        <taxon>Viridiplantae</taxon>
        <taxon>Streptophyta</taxon>
        <taxon>Embryophyta</taxon>
        <taxon>Tracheophyta</taxon>
        <taxon>Spermatophyta</taxon>
        <taxon>Magnoliopsida</taxon>
        <taxon>Ranunculales</taxon>
        <taxon>Papaveraceae</taxon>
        <taxon>Papaveroideae</taxon>
        <taxon>Papaver</taxon>
    </lineage>
</organism>
<evidence type="ECO:0000313" key="2">
    <source>
        <dbReference type="Proteomes" id="UP001177140"/>
    </source>
</evidence>
<dbReference type="AlphaFoldDB" id="A0AA42B495"/>
<reference evidence="1" key="1">
    <citation type="submission" date="2022-03" db="EMBL/GenBank/DDBJ databases">
        <title>A functionally conserved STORR gene fusion in Papaver species that diverged 16.8 million years ago.</title>
        <authorList>
            <person name="Catania T."/>
        </authorList>
    </citation>
    <scope>NUCLEOTIDE SEQUENCE</scope>
    <source>
        <strain evidence="1">S-191538</strain>
    </source>
</reference>
<dbReference type="Proteomes" id="UP001177140">
    <property type="component" value="Unassembled WGS sequence"/>
</dbReference>
<gene>
    <name evidence="1" type="ORF">MKW94_010958</name>
</gene>
<name>A0AA42B495_PAPNU</name>